<feature type="domain" description="SH2" evidence="18">
    <location>
        <begin position="312"/>
        <end position="419"/>
    </location>
</feature>
<evidence type="ECO:0000256" key="9">
    <source>
        <dbReference type="ARBA" id="ARBA00022786"/>
    </source>
</evidence>
<dbReference type="GO" id="GO:0016567">
    <property type="term" value="P:protein ubiquitination"/>
    <property type="evidence" value="ECO:0007669"/>
    <property type="project" value="InterPro"/>
</dbReference>
<dbReference type="GO" id="GO:0005737">
    <property type="term" value="C:cytoplasm"/>
    <property type="evidence" value="ECO:0007669"/>
    <property type="project" value="UniProtKB-SubCell"/>
</dbReference>
<dbReference type="InterPro" id="IPR001496">
    <property type="entry name" value="SOCS_box"/>
</dbReference>
<evidence type="ECO:0000256" key="11">
    <source>
        <dbReference type="ARBA" id="ARBA00023136"/>
    </source>
</evidence>
<evidence type="ECO:0000256" key="3">
    <source>
        <dbReference type="ARBA" id="ARBA00004496"/>
    </source>
</evidence>
<dbReference type="Pfam" id="PF00017">
    <property type="entry name" value="SH2"/>
    <property type="match status" value="1"/>
</dbReference>
<dbReference type="PROSITE" id="PS50225">
    <property type="entry name" value="SOCS"/>
    <property type="match status" value="1"/>
</dbReference>
<keyword evidence="8" id="KW-0734">Signal transduction inhibitor</keyword>
<evidence type="ECO:0000256" key="7">
    <source>
        <dbReference type="ARBA" id="ARBA00022604"/>
    </source>
</evidence>
<evidence type="ECO:0000256" key="14">
    <source>
        <dbReference type="ARBA" id="ARBA00062788"/>
    </source>
</evidence>
<keyword evidence="11" id="KW-0472">Membrane</keyword>
<dbReference type="SUPFAM" id="SSF158235">
    <property type="entry name" value="SOCS box-like"/>
    <property type="match status" value="1"/>
</dbReference>
<evidence type="ECO:0000256" key="8">
    <source>
        <dbReference type="ARBA" id="ARBA00022700"/>
    </source>
</evidence>
<dbReference type="InterPro" id="IPR035865">
    <property type="entry name" value="SOCS6_SH2"/>
</dbReference>
<evidence type="ECO:0000256" key="15">
    <source>
        <dbReference type="ARBA" id="ARBA00070642"/>
    </source>
</evidence>
<comment type="subcellular location">
    <subcellularLocation>
        <location evidence="2">Cell membrane</location>
        <topology evidence="2">Peripheral membrane protein</topology>
        <orientation evidence="2">Cytoplasmic side</orientation>
    </subcellularLocation>
    <subcellularLocation>
        <location evidence="3">Cytoplasm</location>
    </subcellularLocation>
    <subcellularLocation>
        <location evidence="1">Nucleus</location>
    </subcellularLocation>
</comment>
<feature type="domain" description="SOCS box" evidence="19">
    <location>
        <begin position="414"/>
        <end position="463"/>
    </location>
</feature>
<evidence type="ECO:0000259" key="19">
    <source>
        <dbReference type="PROSITE" id="PS50225"/>
    </source>
</evidence>
<dbReference type="InterPro" id="IPR000980">
    <property type="entry name" value="SH2"/>
</dbReference>
<feature type="compositionally biased region" description="Basic residues" evidence="17">
    <location>
        <begin position="142"/>
        <end position="151"/>
    </location>
</feature>
<keyword evidence="7" id="KW-0341">Growth regulation</keyword>
<dbReference type="InterPro" id="IPR037345">
    <property type="entry name" value="SOCS6_SOCS"/>
</dbReference>
<keyword evidence="12" id="KW-0539">Nucleus</keyword>
<dbReference type="GO" id="GO:0035556">
    <property type="term" value="P:intracellular signal transduction"/>
    <property type="evidence" value="ECO:0007669"/>
    <property type="project" value="InterPro"/>
</dbReference>
<dbReference type="InterPro" id="IPR036036">
    <property type="entry name" value="SOCS_box-like_dom_sf"/>
</dbReference>
<dbReference type="GO" id="GO:0005942">
    <property type="term" value="C:phosphatidylinositol 3-kinase complex"/>
    <property type="evidence" value="ECO:0007669"/>
    <property type="project" value="TreeGrafter"/>
</dbReference>
<comment type="pathway">
    <text evidence="4">Protein modification; protein ubiquitination.</text>
</comment>
<sequence>MMKKGSIALSRSPRHGSSRCGSANGEVVLGSSSATTTLATTTSSTSSSSASSSSQHDADKKKKSRAGGILQTLRKKISDNLDTLQQGSSSSTSSSRAAPRKSKSVEGLSNSFGGDSFSQSVSEESSSDGLNASGGGGSGGTHKSKHSKRAIRPINTPINTPIARQNSSSHVLAANGDVDTQGGKVEGGQGITAAVSLYSKPKGYISDASVQKQQQQVLTEGQVPRANGRDKVPTVTVDSVGGVEECVYTSANVPRRGLGVAKNADHSAISETSSPQPNRTCGCELWDLRDMSLDASKRSLAEELFHLAKYGWYWGPITRAEAEEKLFDQPDGAFLVRDSSDDKYLLSLSFRSFNRTLHTRIEHSNGWFSFYPHPEHEGHTSLVGLIDHSMSHSESGVFCYSRARGPGSPSFPVRLTKPVSRFTQVRSLQYLCRFVIRQYTRVDHIQALPLPTRIKGYLEEGHY</sequence>
<dbReference type="SMART" id="SM00253">
    <property type="entry name" value="SOCS"/>
    <property type="match status" value="1"/>
</dbReference>
<dbReference type="GO" id="GO:0009968">
    <property type="term" value="P:negative regulation of signal transduction"/>
    <property type="evidence" value="ECO:0007669"/>
    <property type="project" value="UniProtKB-KW"/>
</dbReference>
<dbReference type="GO" id="GO:0005886">
    <property type="term" value="C:plasma membrane"/>
    <property type="evidence" value="ECO:0007669"/>
    <property type="project" value="UniProtKB-SubCell"/>
</dbReference>
<reference evidence="20" key="1">
    <citation type="submission" date="2023-05" db="EMBL/GenBank/DDBJ databases">
        <title>First description of Type I suppressor of cytokine signaling (SOCS6 and SOCS7) in white leg shrimps (Litopenaeus vannamei): Molecular cloning, characterization and immune expression dynamics.</title>
        <authorList>
            <person name="Gunasekara A.C.W.R."/>
        </authorList>
    </citation>
    <scope>NUCLEOTIDE SEQUENCE</scope>
</reference>
<comment type="subunit">
    <text evidence="14">Substrate-recognition component of the ECS(SOCS7) complex, composed of SOCS7, CUL5, ELOB, ELOC and RNF7/RBX2. Interacts, via the third proline-rich region, with the second SH3 domain of the adapter protein NCK1. Also interacts with GRB2, INSR, PLCG1, SORBS3/vinexin, and phosphorylated STAT3 and STAT5. Interacts with SEPT6. Interacts with phosphorylated IRS4 and PIK3R1.</text>
</comment>
<dbReference type="Gene3D" id="3.30.505.10">
    <property type="entry name" value="SH2 domain"/>
    <property type="match status" value="1"/>
</dbReference>
<comment type="function">
    <text evidence="13">Substrate-recognition component of a cullin-5-RING E3 ubiquitin-protein ligase complex (ECS complex, also named CRL5 complex), which mediates the ubiquitination and subsequent proteasomal degradation of target proteins, such as DAB1 and IRS1. Specifically recognizes and binds phosphorylated proteins via its SH2 domain, promoting their ubiquitination. The ECS(SOCS7) complex acts as a key regulator of reelin signaling by mediating ubiquitination and degradation of phosphorylated DAB1 in the cortical plate of the developing cerebral cortex, thereby regulating neuron positioning during cortex development. Functions in insulin signaling and glucose homeostasis through IRS1 ubiquitination and subsequent proteasomal degradation. Also inhibits prolactin, growth hormone and leptin signaling by preventing STAT3 and STAT5 activation, sequestering them in the cytoplasm and reducing their binding to DNA.</text>
</comment>
<feature type="compositionally biased region" description="Low complexity" evidence="17">
    <location>
        <begin position="88"/>
        <end position="97"/>
    </location>
</feature>
<evidence type="ECO:0000256" key="13">
    <source>
        <dbReference type="ARBA" id="ARBA00059017"/>
    </source>
</evidence>
<dbReference type="GO" id="GO:0040008">
    <property type="term" value="P:regulation of growth"/>
    <property type="evidence" value="ECO:0007669"/>
    <property type="project" value="InterPro"/>
</dbReference>
<dbReference type="FunFam" id="1.10.750.20:FF:000002">
    <property type="entry name" value="Suppressor of cytokine signaling 2"/>
    <property type="match status" value="1"/>
</dbReference>
<dbReference type="SUPFAM" id="SSF55550">
    <property type="entry name" value="SH2 domain"/>
    <property type="match status" value="1"/>
</dbReference>
<dbReference type="CDD" id="cd03740">
    <property type="entry name" value="SOCS_SOCS6"/>
    <property type="match status" value="1"/>
</dbReference>
<dbReference type="SMART" id="SM00252">
    <property type="entry name" value="SH2"/>
    <property type="match status" value="1"/>
</dbReference>
<keyword evidence="10 16" id="KW-0727">SH2 domain</keyword>
<dbReference type="GO" id="GO:0046854">
    <property type="term" value="P:phosphatidylinositol phosphate biosynthetic process"/>
    <property type="evidence" value="ECO:0007669"/>
    <property type="project" value="TreeGrafter"/>
</dbReference>
<evidence type="ECO:0000259" key="18">
    <source>
        <dbReference type="PROSITE" id="PS50001"/>
    </source>
</evidence>
<evidence type="ECO:0000313" key="20">
    <source>
        <dbReference type="EMBL" id="WKY78449.1"/>
    </source>
</evidence>
<feature type="compositionally biased region" description="Low complexity" evidence="17">
    <location>
        <begin position="116"/>
        <end position="131"/>
    </location>
</feature>
<dbReference type="PANTHER" id="PTHR10155">
    <property type="entry name" value="PHOSPHATIDYLINOSITOL 3-KINASE REGULATORY SUBUNIT"/>
    <property type="match status" value="1"/>
</dbReference>
<dbReference type="PANTHER" id="PTHR10155:SF32">
    <property type="entry name" value="LP02169P"/>
    <property type="match status" value="1"/>
</dbReference>
<feature type="compositionally biased region" description="Low complexity" evidence="17">
    <location>
        <begin position="152"/>
        <end position="164"/>
    </location>
</feature>
<evidence type="ECO:0000256" key="5">
    <source>
        <dbReference type="ARBA" id="ARBA00022475"/>
    </source>
</evidence>
<keyword evidence="6" id="KW-0963">Cytoplasm</keyword>
<dbReference type="FunFam" id="3.30.505.10:FF:000029">
    <property type="entry name" value="Suppressor of cytokine signaling 7"/>
    <property type="match status" value="1"/>
</dbReference>
<evidence type="ECO:0000256" key="10">
    <source>
        <dbReference type="ARBA" id="ARBA00022999"/>
    </source>
</evidence>
<dbReference type="InterPro" id="IPR036860">
    <property type="entry name" value="SH2_dom_sf"/>
</dbReference>
<keyword evidence="9" id="KW-0833">Ubl conjugation pathway</keyword>
<feature type="region of interest" description="Disordered" evidence="17">
    <location>
        <begin position="1"/>
        <end position="167"/>
    </location>
</feature>
<keyword evidence="5" id="KW-1003">Cell membrane</keyword>
<dbReference type="SMART" id="SM00969">
    <property type="entry name" value="SOCS_box"/>
    <property type="match status" value="1"/>
</dbReference>
<evidence type="ECO:0000256" key="4">
    <source>
        <dbReference type="ARBA" id="ARBA00004906"/>
    </source>
</evidence>
<dbReference type="GO" id="GO:0046935">
    <property type="term" value="F:1-phosphatidylinositol-3-kinase regulator activity"/>
    <property type="evidence" value="ECO:0007669"/>
    <property type="project" value="TreeGrafter"/>
</dbReference>
<accession>A0AA49K4T8</accession>
<protein>
    <recommendedName>
        <fullName evidence="15">Suppressor of cytokine signaling 7</fullName>
    </recommendedName>
</protein>
<dbReference type="PROSITE" id="PS50001">
    <property type="entry name" value="SH2"/>
    <property type="match status" value="1"/>
</dbReference>
<evidence type="ECO:0000256" key="16">
    <source>
        <dbReference type="PROSITE-ProRule" id="PRU00191"/>
    </source>
</evidence>
<feature type="compositionally biased region" description="Low complexity" evidence="17">
    <location>
        <begin position="31"/>
        <end position="54"/>
    </location>
</feature>
<evidence type="ECO:0000256" key="17">
    <source>
        <dbReference type="SAM" id="MobiDB-lite"/>
    </source>
</evidence>
<evidence type="ECO:0000256" key="12">
    <source>
        <dbReference type="ARBA" id="ARBA00023242"/>
    </source>
</evidence>
<name>A0AA49K4T8_PENVA</name>
<evidence type="ECO:0000256" key="1">
    <source>
        <dbReference type="ARBA" id="ARBA00004123"/>
    </source>
</evidence>
<proteinExistence type="evidence at transcript level"/>
<dbReference type="Gene3D" id="1.10.750.20">
    <property type="entry name" value="SOCS box"/>
    <property type="match status" value="1"/>
</dbReference>
<dbReference type="Pfam" id="PF07525">
    <property type="entry name" value="SOCS_box"/>
    <property type="match status" value="1"/>
</dbReference>
<organism evidence="20">
    <name type="scientific">Penaeus vannamei</name>
    <name type="common">Whiteleg shrimp</name>
    <name type="synonym">Litopenaeus vannamei</name>
    <dbReference type="NCBI Taxonomy" id="6689"/>
    <lineage>
        <taxon>Eukaryota</taxon>
        <taxon>Metazoa</taxon>
        <taxon>Ecdysozoa</taxon>
        <taxon>Arthropoda</taxon>
        <taxon>Crustacea</taxon>
        <taxon>Multicrustacea</taxon>
        <taxon>Malacostraca</taxon>
        <taxon>Eumalacostraca</taxon>
        <taxon>Eucarida</taxon>
        <taxon>Decapoda</taxon>
        <taxon>Dendrobranchiata</taxon>
        <taxon>Penaeoidea</taxon>
        <taxon>Penaeidae</taxon>
        <taxon>Penaeus</taxon>
    </lineage>
</organism>
<dbReference type="CDD" id="cd10387">
    <property type="entry name" value="SH2_SOCS6"/>
    <property type="match status" value="1"/>
</dbReference>
<evidence type="ECO:0000256" key="2">
    <source>
        <dbReference type="ARBA" id="ARBA00004413"/>
    </source>
</evidence>
<dbReference type="GO" id="GO:0005634">
    <property type="term" value="C:nucleus"/>
    <property type="evidence" value="ECO:0007669"/>
    <property type="project" value="UniProtKB-SubCell"/>
</dbReference>
<gene>
    <name evidence="20" type="primary">SOCS6</name>
</gene>
<dbReference type="EMBL" id="OR030046">
    <property type="protein sequence ID" value="WKY78449.1"/>
    <property type="molecule type" value="mRNA"/>
</dbReference>
<dbReference type="AlphaFoldDB" id="A0AA49K4T8"/>
<evidence type="ECO:0000256" key="6">
    <source>
        <dbReference type="ARBA" id="ARBA00022490"/>
    </source>
</evidence>